<gene>
    <name evidence="2" type="ordered locus">Desde_1691</name>
</gene>
<dbReference type="Gene3D" id="1.10.10.60">
    <property type="entry name" value="Homeodomain-like"/>
    <property type="match status" value="1"/>
</dbReference>
<dbReference type="RefSeq" id="WP_014793581.1">
    <property type="nucleotide sequence ID" value="NC_018017.1"/>
</dbReference>
<dbReference type="eggNOG" id="ENOG5030JVP">
    <property type="taxonomic scope" value="Bacteria"/>
</dbReference>
<sequence length="319" mass="36160">MPLVPAICSQCGAKIEVDDNHEAGICSYCGMAFITEKVINNHLTSIDNMNIQNATINVNGPSVENLILRAEQFKTSKNIEKAKEYYNKALDIDATNVKALEGLKNVEYVGVLAGTTITFNMIDRIEELLTSNQKIQAIKYVNQSTGIGLKGAKNFVDEYEVSHDFNAASKKISATDISKRKKSGCYVATAVYGSYNCPEVWILRRWRDEKLAITWYGRAFIHMYYAISPAIVRIFGETSWFRKLWKSRLDTLVYELKGIGYQDTPYEDKVWAIPNSLSKRNKAIFEGYKNGISVEQLATEYYLSPKTVYKILSKTENDR</sequence>
<dbReference type="NCBIfam" id="NF041770">
    <property type="entry name" value="CFI_box_CTERM"/>
    <property type="match status" value="1"/>
</dbReference>
<dbReference type="SUPFAM" id="SSF46689">
    <property type="entry name" value="Homeodomain-like"/>
    <property type="match status" value="1"/>
</dbReference>
<keyword evidence="2" id="KW-0689">Ribosomal protein</keyword>
<accession>I4A808</accession>
<dbReference type="HOGENOM" id="CLU_711285_0_0_9"/>
<dbReference type="AlphaFoldDB" id="I4A808"/>
<feature type="repeat" description="TPR" evidence="1">
    <location>
        <begin position="63"/>
        <end position="96"/>
    </location>
</feature>
<evidence type="ECO:0000313" key="2">
    <source>
        <dbReference type="EMBL" id="AFM00093.1"/>
    </source>
</evidence>
<dbReference type="OrthoDB" id="7056196at2"/>
<dbReference type="GO" id="GO:0005840">
    <property type="term" value="C:ribosome"/>
    <property type="evidence" value="ECO:0007669"/>
    <property type="project" value="UniProtKB-KW"/>
</dbReference>
<dbReference type="KEGG" id="ddh:Desde_1691"/>
<dbReference type="Proteomes" id="UP000006053">
    <property type="component" value="Chromosome"/>
</dbReference>
<name>I4A808_DESDJ</name>
<dbReference type="PROSITE" id="PS50005">
    <property type="entry name" value="TPR"/>
    <property type="match status" value="1"/>
</dbReference>
<dbReference type="InterPro" id="IPR049886">
    <property type="entry name" value="CFI_box_CTERM_dom"/>
</dbReference>
<keyword evidence="1" id="KW-0802">TPR repeat</keyword>
<dbReference type="STRING" id="756499.Desde_1691"/>
<dbReference type="InterPro" id="IPR009057">
    <property type="entry name" value="Homeodomain-like_sf"/>
</dbReference>
<keyword evidence="2" id="KW-0687">Ribonucleoprotein</keyword>
<organism evidence="2 3">
    <name type="scientific">Desulfitobacterium dehalogenans (strain ATCC 51507 / DSM 9161 / JW/IU-DC1)</name>
    <dbReference type="NCBI Taxonomy" id="756499"/>
    <lineage>
        <taxon>Bacteria</taxon>
        <taxon>Bacillati</taxon>
        <taxon>Bacillota</taxon>
        <taxon>Clostridia</taxon>
        <taxon>Eubacteriales</taxon>
        <taxon>Desulfitobacteriaceae</taxon>
        <taxon>Desulfitobacterium</taxon>
    </lineage>
</organism>
<evidence type="ECO:0000313" key="3">
    <source>
        <dbReference type="Proteomes" id="UP000006053"/>
    </source>
</evidence>
<reference evidence="2 3" key="2">
    <citation type="journal article" date="2015" name="J. Bacteriol.">
        <title>Genomic, proteomic, and biochemical analysis of the organohalide respiratory pathway in Desulfitobacterium dehalogenans.</title>
        <authorList>
            <person name="Kruse T."/>
            <person name="van de Pas B.A."/>
            <person name="Atteia A."/>
            <person name="Krab K."/>
            <person name="Hagen W.R."/>
            <person name="Goodwin L."/>
            <person name="Chain P."/>
            <person name="Boeren S."/>
            <person name="Maphosa F."/>
            <person name="Schraa G."/>
            <person name="de Vos W.M."/>
            <person name="van der Oost J."/>
            <person name="Smidt H."/>
            <person name="Stams A.J."/>
        </authorList>
    </citation>
    <scope>NUCLEOTIDE SEQUENCE [LARGE SCALE GENOMIC DNA]</scope>
    <source>
        <strain evidence="3">ATCC 51507 / DSM 9161 / JW/IU-DC1</strain>
    </source>
</reference>
<reference evidence="3" key="1">
    <citation type="submission" date="2012-06" db="EMBL/GenBank/DDBJ databases">
        <title>Complete sequence of Desulfitobacterium dehalogenans ATCC 51507.</title>
        <authorList>
            <person name="Lucas S."/>
            <person name="Han J."/>
            <person name="Lapidus A."/>
            <person name="Cheng J.-F."/>
            <person name="Goodwin L."/>
            <person name="Pitluck S."/>
            <person name="Peters L."/>
            <person name="Ovchinnikova G."/>
            <person name="Teshima H."/>
            <person name="Detter J.C."/>
            <person name="Han C."/>
            <person name="Tapia R."/>
            <person name="Land M."/>
            <person name="Hauser L."/>
            <person name="Kyrpides N."/>
            <person name="Ivanova N."/>
            <person name="Pagani I."/>
            <person name="Kruse T."/>
            <person name="de Vos W.M."/>
            <person name="Smidt H."/>
            <person name="Woyke T."/>
        </authorList>
    </citation>
    <scope>NUCLEOTIDE SEQUENCE [LARGE SCALE GENOMIC DNA]</scope>
    <source>
        <strain evidence="3">ATCC 51507 / DSM 9161 / JW/IU-DC1</strain>
    </source>
</reference>
<dbReference type="InterPro" id="IPR014719">
    <property type="entry name" value="Ribosomal_bL12_C/ClpS-like"/>
</dbReference>
<protein>
    <submittedName>
        <fullName evidence="2">Ribosomal protein L7/L12</fullName>
    </submittedName>
</protein>
<dbReference type="EMBL" id="CP003348">
    <property type="protein sequence ID" value="AFM00093.1"/>
    <property type="molecule type" value="Genomic_DNA"/>
</dbReference>
<keyword evidence="3" id="KW-1185">Reference proteome</keyword>
<dbReference type="Gene3D" id="3.30.1390.10">
    <property type="match status" value="1"/>
</dbReference>
<dbReference type="InterPro" id="IPR019734">
    <property type="entry name" value="TPR_rpt"/>
</dbReference>
<evidence type="ECO:0000256" key="1">
    <source>
        <dbReference type="PROSITE-ProRule" id="PRU00339"/>
    </source>
</evidence>
<dbReference type="Gene3D" id="2.20.28.30">
    <property type="entry name" value="RNA polymerase ii, chain L"/>
    <property type="match status" value="1"/>
</dbReference>
<proteinExistence type="predicted"/>